<sequence length="521" mass="58414">MSRSDDDSRSKLFVRLATRADIPGIIALSARTYGEHMAYTPEMVGGQLTQFPGGQFVAEYDGEVVGYCATFCIAEAVALAPHGWREITGGGYASRHDVAGDWLYGMEVCVDPARRGLRIGRRLYDRRKRLCLQLDLKGIVFGGRLPGLAKRFKQFGSAQAYVDAVEEGRARDMALSFQLSNQFEVIGVLPDYLPSDHESLGYAAHLVWRNPSFSDHPEIRKAQLSGDLPLAVRVATVQYQQRRIKTFEEFATQIEYFVDIAADYRSDFVVFPELITLQLLSIENKPLSPSDSIRTLTKYTNQYRDLMNKLAVSYNINIIGGSHPTQMDDGDIHNICYVALRDGSIHEREKIHPTPNEVHWWKIAGGDAAEAIPTDCGPIGVMICYDSEFPELARHLVDQGAMILFVPYCTDVRQGHLRVRYCCQARAIENQVYVVTSGNVGNLPGVNNFDIQYAQSCIITPCDFPFAPEGIAADTTPNAEQVAFADLRLDDLMQARASGTVQNLRDRRHDLYQTTWKKRRV</sequence>
<dbReference type="Gene3D" id="3.40.630.30">
    <property type="match status" value="1"/>
</dbReference>
<dbReference type="EMBL" id="BMKC01000003">
    <property type="protein sequence ID" value="GGA84119.1"/>
    <property type="molecule type" value="Genomic_DNA"/>
</dbReference>
<organism evidence="3 4">
    <name type="scientific">Arenimonas soli</name>
    <dbReference type="NCBI Taxonomy" id="2269504"/>
    <lineage>
        <taxon>Bacteria</taxon>
        <taxon>Pseudomonadati</taxon>
        <taxon>Pseudomonadota</taxon>
        <taxon>Gammaproteobacteria</taxon>
        <taxon>Lysobacterales</taxon>
        <taxon>Lysobacteraceae</taxon>
        <taxon>Arenimonas</taxon>
    </lineage>
</organism>
<dbReference type="PROSITE" id="PS50263">
    <property type="entry name" value="CN_HYDROLASE"/>
    <property type="match status" value="1"/>
</dbReference>
<dbReference type="RefSeq" id="WP_188664344.1">
    <property type="nucleotide sequence ID" value="NZ_BMKC01000003.1"/>
</dbReference>
<evidence type="ECO:0000313" key="3">
    <source>
        <dbReference type="EMBL" id="GGA84119.1"/>
    </source>
</evidence>
<accession>A0ABQ1HN96</accession>
<evidence type="ECO:0000259" key="1">
    <source>
        <dbReference type="PROSITE" id="PS50263"/>
    </source>
</evidence>
<dbReference type="PANTHER" id="PTHR23088">
    <property type="entry name" value="NITRILASE-RELATED"/>
    <property type="match status" value="1"/>
</dbReference>
<feature type="domain" description="CN hydrolase" evidence="1">
    <location>
        <begin position="232"/>
        <end position="489"/>
    </location>
</feature>
<evidence type="ECO:0000313" key="4">
    <source>
        <dbReference type="Proteomes" id="UP000623419"/>
    </source>
</evidence>
<keyword evidence="4" id="KW-1185">Reference proteome</keyword>
<dbReference type="Pfam" id="PF00795">
    <property type="entry name" value="CN_hydrolase"/>
    <property type="match status" value="1"/>
</dbReference>
<dbReference type="Pfam" id="PF00583">
    <property type="entry name" value="Acetyltransf_1"/>
    <property type="match status" value="1"/>
</dbReference>
<dbReference type="InterPro" id="IPR016181">
    <property type="entry name" value="Acyl_CoA_acyltransferase"/>
</dbReference>
<dbReference type="SUPFAM" id="SSF55729">
    <property type="entry name" value="Acyl-CoA N-acyltransferases (Nat)"/>
    <property type="match status" value="1"/>
</dbReference>
<proteinExistence type="predicted"/>
<gene>
    <name evidence="3" type="primary">yhcX</name>
    <name evidence="3" type="ORF">GCM10011521_23120</name>
</gene>
<dbReference type="CDD" id="cd07574">
    <property type="entry name" value="nitrilase_Rim1_like"/>
    <property type="match status" value="1"/>
</dbReference>
<dbReference type="PANTHER" id="PTHR23088:SF50">
    <property type="entry name" value="HYDROLASE YHCX"/>
    <property type="match status" value="1"/>
</dbReference>
<dbReference type="PROSITE" id="PS51186">
    <property type="entry name" value="GNAT"/>
    <property type="match status" value="1"/>
</dbReference>
<evidence type="ECO:0000259" key="2">
    <source>
        <dbReference type="PROSITE" id="PS51186"/>
    </source>
</evidence>
<comment type="caution">
    <text evidence="3">The sequence shown here is derived from an EMBL/GenBank/DDBJ whole genome shotgun (WGS) entry which is preliminary data.</text>
</comment>
<keyword evidence="3" id="KW-0378">Hydrolase</keyword>
<dbReference type="InterPro" id="IPR036526">
    <property type="entry name" value="C-N_Hydrolase_sf"/>
</dbReference>
<name>A0ABQ1HN96_9GAMM</name>
<dbReference type="Proteomes" id="UP000623419">
    <property type="component" value="Unassembled WGS sequence"/>
</dbReference>
<dbReference type="SUPFAM" id="SSF56317">
    <property type="entry name" value="Carbon-nitrogen hydrolase"/>
    <property type="match status" value="1"/>
</dbReference>
<protein>
    <submittedName>
        <fullName evidence="3">Hydrolase YhcX</fullName>
    </submittedName>
</protein>
<reference evidence="4" key="1">
    <citation type="journal article" date="2019" name="Int. J. Syst. Evol. Microbiol.">
        <title>The Global Catalogue of Microorganisms (GCM) 10K type strain sequencing project: providing services to taxonomists for standard genome sequencing and annotation.</title>
        <authorList>
            <consortium name="The Broad Institute Genomics Platform"/>
            <consortium name="The Broad Institute Genome Sequencing Center for Infectious Disease"/>
            <person name="Wu L."/>
            <person name="Ma J."/>
        </authorList>
    </citation>
    <scope>NUCLEOTIDE SEQUENCE [LARGE SCALE GENOMIC DNA]</scope>
    <source>
        <strain evidence="4">CGMCC 1.15905</strain>
    </source>
</reference>
<dbReference type="Gene3D" id="3.60.110.10">
    <property type="entry name" value="Carbon-nitrogen hydrolase"/>
    <property type="match status" value="1"/>
</dbReference>
<feature type="domain" description="N-acetyltransferase" evidence="2">
    <location>
        <begin position="12"/>
        <end position="178"/>
    </location>
</feature>
<dbReference type="InterPro" id="IPR003010">
    <property type="entry name" value="C-N_Hydrolase"/>
</dbReference>
<dbReference type="GO" id="GO:0016787">
    <property type="term" value="F:hydrolase activity"/>
    <property type="evidence" value="ECO:0007669"/>
    <property type="project" value="UniProtKB-KW"/>
</dbReference>
<dbReference type="InterPro" id="IPR000182">
    <property type="entry name" value="GNAT_dom"/>
</dbReference>